<evidence type="ECO:0000313" key="9">
    <source>
        <dbReference type="Proteomes" id="UP000076563"/>
    </source>
</evidence>
<dbReference type="InterPro" id="IPR051204">
    <property type="entry name" value="ABC_transp_perm/SBD"/>
</dbReference>
<feature type="transmembrane region" description="Helical" evidence="6">
    <location>
        <begin position="149"/>
        <end position="168"/>
    </location>
</feature>
<dbReference type="Proteomes" id="UP000076563">
    <property type="component" value="Unassembled WGS sequence"/>
</dbReference>
<keyword evidence="9" id="KW-1185">Reference proteome</keyword>
<keyword evidence="5 6" id="KW-0472">Membrane</keyword>
<comment type="subcellular location">
    <subcellularLocation>
        <location evidence="6">Cell membrane</location>
        <topology evidence="6">Multi-pass membrane protein</topology>
    </subcellularLocation>
    <subcellularLocation>
        <location evidence="1">Membrane</location>
        <topology evidence="1">Multi-pass membrane protein</topology>
    </subcellularLocation>
</comment>
<evidence type="ECO:0000259" key="7">
    <source>
        <dbReference type="PROSITE" id="PS50928"/>
    </source>
</evidence>
<comment type="similarity">
    <text evidence="6">Belongs to the binding-protein-dependent transport system permease family.</text>
</comment>
<comment type="caution">
    <text evidence="8">The sequence shown here is derived from an EMBL/GenBank/DDBJ whole genome shotgun (WGS) entry which is preliminary data.</text>
</comment>
<evidence type="ECO:0000256" key="5">
    <source>
        <dbReference type="ARBA" id="ARBA00023136"/>
    </source>
</evidence>
<evidence type="ECO:0000256" key="1">
    <source>
        <dbReference type="ARBA" id="ARBA00004141"/>
    </source>
</evidence>
<dbReference type="STRING" id="1007103.GCA_000213315_05431"/>
<feature type="domain" description="ABC transmembrane type-1" evidence="7">
    <location>
        <begin position="19"/>
        <end position="198"/>
    </location>
</feature>
<dbReference type="InterPro" id="IPR035906">
    <property type="entry name" value="MetI-like_sf"/>
</dbReference>
<feature type="transmembrane region" description="Helical" evidence="6">
    <location>
        <begin position="180"/>
        <end position="198"/>
    </location>
</feature>
<sequence length="213" mass="22828">MNEFLAFVAERYADILAVIWQHLYISAIAVGAGFLVAVPLGILLTRKEKASHYVIGVVNVIQTIPSLALLGFMIPLIGIGTFPAIMALFLYSILPMLQNTYTGIREVNPATKEAARGMGMTDLQILFQVELPLAISVIMGGFRTAAIYTISWATLASLIGGGGIGYLVFTGLTNSNQDMLIAGAVSAAILAVLADFITKRFQHLCTPKGLRKP</sequence>
<organism evidence="8 9">
    <name type="scientific">Paenibacillus elgii</name>
    <dbReference type="NCBI Taxonomy" id="189691"/>
    <lineage>
        <taxon>Bacteria</taxon>
        <taxon>Bacillati</taxon>
        <taxon>Bacillota</taxon>
        <taxon>Bacilli</taxon>
        <taxon>Bacillales</taxon>
        <taxon>Paenibacillaceae</taxon>
        <taxon>Paenibacillus</taxon>
    </lineage>
</organism>
<dbReference type="PROSITE" id="PS50928">
    <property type="entry name" value="ABC_TM1"/>
    <property type="match status" value="1"/>
</dbReference>
<dbReference type="GO" id="GO:0031460">
    <property type="term" value="P:glycine betaine transport"/>
    <property type="evidence" value="ECO:0007669"/>
    <property type="project" value="TreeGrafter"/>
</dbReference>
<dbReference type="eggNOG" id="COG1174">
    <property type="taxonomic scope" value="Bacteria"/>
</dbReference>
<accession>A0A165PED4</accession>
<protein>
    <submittedName>
        <fullName evidence="8">Choline ABC transporter permease</fullName>
    </submittedName>
</protein>
<dbReference type="RefSeq" id="WP_063188354.1">
    <property type="nucleotide sequence ID" value="NZ_BTYA01000002.1"/>
</dbReference>
<evidence type="ECO:0000256" key="3">
    <source>
        <dbReference type="ARBA" id="ARBA00022692"/>
    </source>
</evidence>
<keyword evidence="4 6" id="KW-1133">Transmembrane helix</keyword>
<dbReference type="PANTHER" id="PTHR30177">
    <property type="entry name" value="GLYCINE BETAINE/L-PROLINE TRANSPORT SYSTEM PERMEASE PROTEIN PROW"/>
    <property type="match status" value="1"/>
</dbReference>
<dbReference type="OrthoDB" id="9801163at2"/>
<feature type="transmembrane region" description="Helical" evidence="6">
    <location>
        <begin position="66"/>
        <end position="91"/>
    </location>
</feature>
<keyword evidence="3 6" id="KW-0812">Transmembrane</keyword>
<keyword evidence="2 6" id="KW-0813">Transport</keyword>
<evidence type="ECO:0000313" key="8">
    <source>
        <dbReference type="EMBL" id="KZE70435.1"/>
    </source>
</evidence>
<reference evidence="9" key="1">
    <citation type="submission" date="2016-01" db="EMBL/GenBank/DDBJ databases">
        <title>Draft genome of Chromobacterium sp. F49.</title>
        <authorList>
            <person name="Hong K.W."/>
        </authorList>
    </citation>
    <scope>NUCLEOTIDE SEQUENCE [LARGE SCALE GENOMIC DNA]</scope>
    <source>
        <strain evidence="9">M63</strain>
    </source>
</reference>
<dbReference type="Pfam" id="PF00528">
    <property type="entry name" value="BPD_transp_1"/>
    <property type="match status" value="1"/>
</dbReference>
<dbReference type="Gene3D" id="1.10.3720.10">
    <property type="entry name" value="MetI-like"/>
    <property type="match status" value="1"/>
</dbReference>
<name>A0A165PED4_9BACL</name>
<evidence type="ECO:0000256" key="2">
    <source>
        <dbReference type="ARBA" id="ARBA00022448"/>
    </source>
</evidence>
<evidence type="ECO:0000256" key="6">
    <source>
        <dbReference type="RuleBase" id="RU363032"/>
    </source>
</evidence>
<dbReference type="AlphaFoldDB" id="A0A165PED4"/>
<dbReference type="FunFam" id="1.10.3720.10:FF:000001">
    <property type="entry name" value="Glycine betaine ABC transporter, permease"/>
    <property type="match status" value="1"/>
</dbReference>
<dbReference type="InterPro" id="IPR000515">
    <property type="entry name" value="MetI-like"/>
</dbReference>
<dbReference type="CDD" id="cd06261">
    <property type="entry name" value="TM_PBP2"/>
    <property type="match status" value="1"/>
</dbReference>
<dbReference type="PANTHER" id="PTHR30177:SF28">
    <property type="entry name" value="CHOLINE TRANSPORT SYSTEM PERMEASE PROTEIN OPUBB"/>
    <property type="match status" value="1"/>
</dbReference>
<dbReference type="SUPFAM" id="SSF161098">
    <property type="entry name" value="MetI-like"/>
    <property type="match status" value="1"/>
</dbReference>
<feature type="transmembrane region" description="Helical" evidence="6">
    <location>
        <begin position="23"/>
        <end position="45"/>
    </location>
</feature>
<gene>
    <name evidence="8" type="ORF">AV654_05970</name>
</gene>
<dbReference type="GO" id="GO:0005886">
    <property type="term" value="C:plasma membrane"/>
    <property type="evidence" value="ECO:0007669"/>
    <property type="project" value="UniProtKB-SubCell"/>
</dbReference>
<proteinExistence type="inferred from homology"/>
<evidence type="ECO:0000256" key="4">
    <source>
        <dbReference type="ARBA" id="ARBA00022989"/>
    </source>
</evidence>
<dbReference type="GO" id="GO:0055085">
    <property type="term" value="P:transmembrane transport"/>
    <property type="evidence" value="ECO:0007669"/>
    <property type="project" value="InterPro"/>
</dbReference>
<dbReference type="EMBL" id="LQRA01000121">
    <property type="protein sequence ID" value="KZE70435.1"/>
    <property type="molecule type" value="Genomic_DNA"/>
</dbReference>